<evidence type="ECO:0000259" key="2">
    <source>
        <dbReference type="Pfam" id="PF08327"/>
    </source>
</evidence>
<evidence type="ECO:0000313" key="3">
    <source>
        <dbReference type="EMBL" id="PZM08939.1"/>
    </source>
</evidence>
<dbReference type="OrthoDB" id="9805228at2"/>
<dbReference type="SUPFAM" id="SSF55961">
    <property type="entry name" value="Bet v1-like"/>
    <property type="match status" value="1"/>
</dbReference>
<name>A0A2W4C5N0_9HYPH</name>
<proteinExistence type="inferred from homology"/>
<dbReference type="CDD" id="cd07814">
    <property type="entry name" value="SRPBCC_CalC_Aha1-like"/>
    <property type="match status" value="1"/>
</dbReference>
<dbReference type="InterPro" id="IPR023393">
    <property type="entry name" value="START-like_dom_sf"/>
</dbReference>
<sequence>MTNPETKTDNARELVIVRRFDAPCDLVFRAWTDPKALTQWSGPAGFKAVGDQLEVWPGGRHRACLIAPDGEEHWVSGKYLEVEPPHRLVFTHAWEIGTGERSPETIVTITLKESDGGTEMTFRQSGFESASSLKGHEDGWSQSFERLGVFLGTESGRPEYE</sequence>
<accession>A0A2W4C5N0</accession>
<comment type="similarity">
    <text evidence="1">Belongs to the AHA1 family.</text>
</comment>
<dbReference type="Gene3D" id="3.30.530.20">
    <property type="match status" value="1"/>
</dbReference>
<dbReference type="Proteomes" id="UP000248925">
    <property type="component" value="Unassembled WGS sequence"/>
</dbReference>
<dbReference type="EMBL" id="PCDP01000064">
    <property type="protein sequence ID" value="PZM08939.1"/>
    <property type="molecule type" value="Genomic_DNA"/>
</dbReference>
<feature type="domain" description="Activator of Hsp90 ATPase homologue 1/2-like C-terminal" evidence="2">
    <location>
        <begin position="21"/>
        <end position="151"/>
    </location>
</feature>
<dbReference type="Pfam" id="PF08327">
    <property type="entry name" value="AHSA1"/>
    <property type="match status" value="1"/>
</dbReference>
<organism evidence="3 4">
    <name type="scientific">Rhizobium tubonense</name>
    <dbReference type="NCBI Taxonomy" id="484088"/>
    <lineage>
        <taxon>Bacteria</taxon>
        <taxon>Pseudomonadati</taxon>
        <taxon>Pseudomonadota</taxon>
        <taxon>Alphaproteobacteria</taxon>
        <taxon>Hyphomicrobiales</taxon>
        <taxon>Rhizobiaceae</taxon>
        <taxon>Rhizobium/Agrobacterium group</taxon>
        <taxon>Rhizobium</taxon>
    </lineage>
</organism>
<protein>
    <submittedName>
        <fullName evidence="3">Polyketide cyclase</fullName>
    </submittedName>
</protein>
<dbReference type="InterPro" id="IPR013538">
    <property type="entry name" value="ASHA1/2-like_C"/>
</dbReference>
<dbReference type="AlphaFoldDB" id="A0A2W4C5N0"/>
<dbReference type="RefSeq" id="WP_111163405.1">
    <property type="nucleotide sequence ID" value="NZ_PCDP01000064.1"/>
</dbReference>
<comment type="caution">
    <text evidence="3">The sequence shown here is derived from an EMBL/GenBank/DDBJ whole genome shotgun (WGS) entry which is preliminary data.</text>
</comment>
<reference evidence="3 4" key="1">
    <citation type="journal article" date="2018" name="Sci. Rep.">
        <title>Rhizobium tumorigenes sp. nov., a novel plant tumorigenic bacterium isolated from cane gall tumors on thornless blackberry.</title>
        <authorList>
            <person name="Kuzmanovi N."/>
            <person name="Smalla K."/>
            <person name="Gronow S."/>
            <person name="PuBawska J."/>
        </authorList>
    </citation>
    <scope>NUCLEOTIDE SEQUENCE [LARGE SCALE GENOMIC DNA]</scope>
    <source>
        <strain evidence="3 4">CCBAU 85046</strain>
    </source>
</reference>
<gene>
    <name evidence="3" type="ORF">CPY51_27420</name>
</gene>
<keyword evidence="4" id="KW-1185">Reference proteome</keyword>
<evidence type="ECO:0000313" key="4">
    <source>
        <dbReference type="Proteomes" id="UP000248925"/>
    </source>
</evidence>
<evidence type="ECO:0000256" key="1">
    <source>
        <dbReference type="ARBA" id="ARBA00006817"/>
    </source>
</evidence>